<gene>
    <name evidence="3" type="ORF">COEREDRAFT_22818</name>
</gene>
<comment type="similarity">
    <text evidence="1">Belongs to the short-chain dehydrogenases/reductases (SDR) family.</text>
</comment>
<dbReference type="STRING" id="763665.A0A2G5BFH2"/>
<dbReference type="InterPro" id="IPR002347">
    <property type="entry name" value="SDR_fam"/>
</dbReference>
<dbReference type="PANTHER" id="PTHR24320">
    <property type="entry name" value="RETINOL DEHYDROGENASE"/>
    <property type="match status" value="1"/>
</dbReference>
<keyword evidence="2" id="KW-0560">Oxidoreductase</keyword>
<evidence type="ECO:0000256" key="1">
    <source>
        <dbReference type="ARBA" id="ARBA00006484"/>
    </source>
</evidence>
<dbReference type="PRINTS" id="PR00081">
    <property type="entry name" value="GDHRDH"/>
</dbReference>
<dbReference type="Pfam" id="PF00106">
    <property type="entry name" value="adh_short"/>
    <property type="match status" value="1"/>
</dbReference>
<evidence type="ECO:0000256" key="2">
    <source>
        <dbReference type="ARBA" id="ARBA00023002"/>
    </source>
</evidence>
<dbReference type="AlphaFoldDB" id="A0A2G5BFH2"/>
<dbReference type="PANTHER" id="PTHR24320:SF152">
    <property type="entry name" value="SHORT-CHAIN DEHYDROGENASE_REDUCTASE FAMILY PROTEIN"/>
    <property type="match status" value="1"/>
</dbReference>
<evidence type="ECO:0000313" key="3">
    <source>
        <dbReference type="EMBL" id="PIA17754.1"/>
    </source>
</evidence>
<dbReference type="Gene3D" id="3.40.50.720">
    <property type="entry name" value="NAD(P)-binding Rossmann-like Domain"/>
    <property type="match status" value="1"/>
</dbReference>
<dbReference type="EMBL" id="KZ303493">
    <property type="protein sequence ID" value="PIA17754.1"/>
    <property type="molecule type" value="Genomic_DNA"/>
</dbReference>
<evidence type="ECO:0000313" key="4">
    <source>
        <dbReference type="Proteomes" id="UP000242474"/>
    </source>
</evidence>
<protein>
    <submittedName>
        <fullName evidence="3">NAD(P)-binding protein</fullName>
    </submittedName>
</protein>
<keyword evidence="4" id="KW-1185">Reference proteome</keyword>
<dbReference type="Proteomes" id="UP000242474">
    <property type="component" value="Unassembled WGS sequence"/>
</dbReference>
<reference evidence="3 4" key="1">
    <citation type="journal article" date="2015" name="Genome Biol. Evol.">
        <title>Phylogenomic analyses indicate that early fungi evolved digesting cell walls of algal ancestors of land plants.</title>
        <authorList>
            <person name="Chang Y."/>
            <person name="Wang S."/>
            <person name="Sekimoto S."/>
            <person name="Aerts A.L."/>
            <person name="Choi C."/>
            <person name="Clum A."/>
            <person name="LaButti K.M."/>
            <person name="Lindquist E.A."/>
            <person name="Yee Ngan C."/>
            <person name="Ohm R.A."/>
            <person name="Salamov A.A."/>
            <person name="Grigoriev I.V."/>
            <person name="Spatafora J.W."/>
            <person name="Berbee M.L."/>
        </authorList>
    </citation>
    <scope>NUCLEOTIDE SEQUENCE [LARGE SCALE GENOMIC DNA]</scope>
    <source>
        <strain evidence="3 4">NRRL 1564</strain>
    </source>
</reference>
<accession>A0A2G5BFH2</accession>
<feature type="non-terminal residue" evidence="3">
    <location>
        <position position="1"/>
    </location>
</feature>
<organism evidence="3 4">
    <name type="scientific">Coemansia reversa (strain ATCC 12441 / NRRL 1564)</name>
    <dbReference type="NCBI Taxonomy" id="763665"/>
    <lineage>
        <taxon>Eukaryota</taxon>
        <taxon>Fungi</taxon>
        <taxon>Fungi incertae sedis</taxon>
        <taxon>Zoopagomycota</taxon>
        <taxon>Kickxellomycotina</taxon>
        <taxon>Kickxellomycetes</taxon>
        <taxon>Kickxellales</taxon>
        <taxon>Kickxellaceae</taxon>
        <taxon>Coemansia</taxon>
    </lineage>
</organism>
<sequence>IVTGANGGIGFEIAKSLGRAGFTTILACRNSKRAHQAQHQLKELTGHDGYVAMELDLASFRSINQFVMEIKRLYKNINLLVCNAGVAFTHYDTTFDGLESQFGTNYVGHYLLVQKLIPLLKATYSNHGTNSRVIFASSITAGMVRNIEYNCITDVWRFSRFGNYATSKLALIMFSNKMARTFKSGINFNTFHPGLVSTALYRHVSALPGVDALRNWLWLDQKTGATTAVFLALAPELDNMTGCYFAREQQTTMPLIANNSAAQDYLQEFTEKLIS</sequence>
<dbReference type="OrthoDB" id="191139at2759"/>
<dbReference type="GO" id="GO:0016491">
    <property type="term" value="F:oxidoreductase activity"/>
    <property type="evidence" value="ECO:0007669"/>
    <property type="project" value="UniProtKB-KW"/>
</dbReference>
<dbReference type="SUPFAM" id="SSF51735">
    <property type="entry name" value="NAD(P)-binding Rossmann-fold domains"/>
    <property type="match status" value="1"/>
</dbReference>
<name>A0A2G5BFH2_COERN</name>
<proteinExistence type="inferred from homology"/>
<feature type="non-terminal residue" evidence="3">
    <location>
        <position position="275"/>
    </location>
</feature>
<dbReference type="InterPro" id="IPR036291">
    <property type="entry name" value="NAD(P)-bd_dom_sf"/>
</dbReference>